<dbReference type="SUPFAM" id="SSF69255">
    <property type="entry name" value="gp5 N-terminal domain-like"/>
    <property type="match status" value="1"/>
</dbReference>
<feature type="domain" description="Gp5/Type VI secretion system Vgr protein OB-fold" evidence="1">
    <location>
        <begin position="16"/>
        <end position="89"/>
    </location>
</feature>
<comment type="caution">
    <text evidence="2">The sequence shown here is derived from an EMBL/GenBank/DDBJ whole genome shotgun (WGS) entry which is preliminary data.</text>
</comment>
<evidence type="ECO:0000259" key="1">
    <source>
        <dbReference type="Pfam" id="PF04717"/>
    </source>
</evidence>
<accession>A0A084T292</accession>
<protein>
    <recommendedName>
        <fullName evidence="1">Gp5/Type VI secretion system Vgr protein OB-fold domain-containing protein</fullName>
    </recommendedName>
</protein>
<evidence type="ECO:0000313" key="3">
    <source>
        <dbReference type="Proteomes" id="UP000028547"/>
    </source>
</evidence>
<dbReference type="InterPro" id="IPR006531">
    <property type="entry name" value="Gp5/Vgr_OB"/>
</dbReference>
<dbReference type="Pfam" id="PF04717">
    <property type="entry name" value="Phage_base_V"/>
    <property type="match status" value="1"/>
</dbReference>
<dbReference type="SUPFAM" id="SSF69349">
    <property type="entry name" value="Phage fibre proteins"/>
    <property type="match status" value="1"/>
</dbReference>
<gene>
    <name evidence="2" type="ORF">Q664_00195</name>
</gene>
<dbReference type="Gene3D" id="2.40.50.230">
    <property type="entry name" value="Gp5 N-terminal domain"/>
    <property type="match status" value="1"/>
</dbReference>
<proteinExistence type="predicted"/>
<organism evidence="2 3">
    <name type="scientific">Archangium violaceum Cb vi76</name>
    <dbReference type="NCBI Taxonomy" id="1406225"/>
    <lineage>
        <taxon>Bacteria</taxon>
        <taxon>Pseudomonadati</taxon>
        <taxon>Myxococcota</taxon>
        <taxon>Myxococcia</taxon>
        <taxon>Myxococcales</taxon>
        <taxon>Cystobacterineae</taxon>
        <taxon>Archangiaceae</taxon>
        <taxon>Archangium</taxon>
    </lineage>
</organism>
<dbReference type="AlphaFoldDB" id="A0A084T292"/>
<dbReference type="InterPro" id="IPR037026">
    <property type="entry name" value="Vgr_OB-fold_dom_sf"/>
</dbReference>
<dbReference type="Proteomes" id="UP000028547">
    <property type="component" value="Unassembled WGS sequence"/>
</dbReference>
<name>A0A084T292_9BACT</name>
<reference evidence="2 3" key="1">
    <citation type="submission" date="2014-07" db="EMBL/GenBank/DDBJ databases">
        <title>Draft Genome Sequence of Gephyronic Acid Producer, Cystobacter violaceus Strain Cb vi76.</title>
        <authorList>
            <person name="Stevens D.C."/>
            <person name="Young J."/>
            <person name="Carmichael R."/>
            <person name="Tan J."/>
            <person name="Taylor R.E."/>
        </authorList>
    </citation>
    <scope>NUCLEOTIDE SEQUENCE [LARGE SCALE GENOMIC DNA]</scope>
    <source>
        <strain evidence="2 3">Cb vi76</strain>
    </source>
</reference>
<evidence type="ECO:0000313" key="2">
    <source>
        <dbReference type="EMBL" id="KFA94827.1"/>
    </source>
</evidence>
<dbReference type="EMBL" id="JPMI01000003">
    <property type="protein sequence ID" value="KFA94827.1"/>
    <property type="molecule type" value="Genomic_DNA"/>
</dbReference>
<sequence>MVSADESSGRIHGVVVGRVTNTKDPDGLGRVKLMLPWLDPNLETGWARVATPMAGGERGLFLPPEVDDEVLVMFEHGDITAPYVIGSVWNGKAKPPAANDDGKNDLRVLKSRSGHTFTLDDTEGKEKVILSDKTGRNLLLIDSAANSMSLQVEQELKIQARGAISLESQGNMTLKSGGALSVECAHFSLEARQGVALRSNAGEVAVKGARVTVNDGALEVM</sequence>